<reference evidence="2" key="1">
    <citation type="journal article" date="2021" name="Science">
        <title>Hunting the eagle killer: A cyanobacterial neurotoxin causes vacuolar myelinopathy.</title>
        <authorList>
            <person name="Breinlinger S."/>
            <person name="Phillips T.J."/>
            <person name="Haram B.N."/>
            <person name="Mares J."/>
            <person name="Martinez Yerena J.A."/>
            <person name="Hrouzek P."/>
            <person name="Sobotka R."/>
            <person name="Henderson W.M."/>
            <person name="Schmieder P."/>
            <person name="Williams S.M."/>
            <person name="Lauderdale J.D."/>
            <person name="Wilde H.D."/>
            <person name="Gerrin W."/>
            <person name="Kust A."/>
            <person name="Washington J.W."/>
            <person name="Wagner C."/>
            <person name="Geier B."/>
            <person name="Liebeke M."/>
            <person name="Enke H."/>
            <person name="Niedermeyer T.H.J."/>
            <person name="Wilde S.B."/>
        </authorList>
    </citation>
    <scope>NUCLEOTIDE SEQUENCE [LARGE SCALE GENOMIC DNA]</scope>
    <source>
        <strain evidence="2">Thurmond2011</strain>
    </source>
</reference>
<evidence type="ECO:0000313" key="1">
    <source>
        <dbReference type="EMBL" id="MDR9897825.1"/>
    </source>
</evidence>
<accession>A0AAP5IF38</accession>
<sequence>MKISHSLMVHISANTYITSYNNSESQSCSFIEDGETITLSFGTDSLQKLNETIQNLQQIYQSLCLKRQQQISKELDLINPKPSFISTQNGNGKNYAEVDIQF</sequence>
<dbReference type="EMBL" id="JAALHA020000014">
    <property type="protein sequence ID" value="MDR9897825.1"/>
    <property type="molecule type" value="Genomic_DNA"/>
</dbReference>
<comment type="caution">
    <text evidence="1">The sequence shown here is derived from an EMBL/GenBank/DDBJ whole genome shotgun (WGS) entry which is preliminary data.</text>
</comment>
<dbReference type="RefSeq" id="WP_208339090.1">
    <property type="nucleotide sequence ID" value="NZ_CAWQFN010000488.1"/>
</dbReference>
<name>A0AAP5IF38_9CYAN</name>
<organism evidence="1 2">
    <name type="scientific">Aetokthonos hydrillicola Thurmond2011</name>
    <dbReference type="NCBI Taxonomy" id="2712845"/>
    <lineage>
        <taxon>Bacteria</taxon>
        <taxon>Bacillati</taxon>
        <taxon>Cyanobacteriota</taxon>
        <taxon>Cyanophyceae</taxon>
        <taxon>Nostocales</taxon>
        <taxon>Hapalosiphonaceae</taxon>
        <taxon>Aetokthonos</taxon>
    </lineage>
</organism>
<proteinExistence type="predicted"/>
<protein>
    <submittedName>
        <fullName evidence="1">Uncharacterized protein</fullName>
    </submittedName>
</protein>
<dbReference type="Proteomes" id="UP000667802">
    <property type="component" value="Unassembled WGS sequence"/>
</dbReference>
<evidence type="ECO:0000313" key="2">
    <source>
        <dbReference type="Proteomes" id="UP000667802"/>
    </source>
</evidence>
<keyword evidence="2" id="KW-1185">Reference proteome</keyword>
<gene>
    <name evidence="1" type="ORF">G7B40_025150</name>
</gene>
<dbReference type="AlphaFoldDB" id="A0AAP5IF38"/>